<name>A0A4Y2DJW4_ARAVE</name>
<reference evidence="1 2" key="1">
    <citation type="journal article" date="2019" name="Sci. Rep.">
        <title>Orb-weaving spider Araneus ventricosus genome elucidates the spidroin gene catalogue.</title>
        <authorList>
            <person name="Kono N."/>
            <person name="Nakamura H."/>
            <person name="Ohtoshi R."/>
            <person name="Moran D.A.P."/>
            <person name="Shinohara A."/>
            <person name="Yoshida Y."/>
            <person name="Fujiwara M."/>
            <person name="Mori M."/>
            <person name="Tomita M."/>
            <person name="Arakawa K."/>
        </authorList>
    </citation>
    <scope>NUCLEOTIDE SEQUENCE [LARGE SCALE GENOMIC DNA]</scope>
</reference>
<sequence>MRLAWGEEKYHPSPFSKLPAMLLEEEREKYQPRKSFLVPRGKDHQKQCFSSGFFRVYCLGRRTLHFTMRVPILSSQKEMNEELEVKVFKKERKPKEEEEEQIDRQRVRVWWWWKKNGKFSWLWAFSIFRIPMASLFCLYSGECCGNI</sequence>
<accession>A0A4Y2DJW4</accession>
<protein>
    <submittedName>
        <fullName evidence="1">Uncharacterized protein</fullName>
    </submittedName>
</protein>
<evidence type="ECO:0000313" key="2">
    <source>
        <dbReference type="Proteomes" id="UP000499080"/>
    </source>
</evidence>
<dbReference type="EMBL" id="BGPR01000365">
    <property type="protein sequence ID" value="GBM15885.1"/>
    <property type="molecule type" value="Genomic_DNA"/>
</dbReference>
<dbReference type="AlphaFoldDB" id="A0A4Y2DJW4"/>
<proteinExistence type="predicted"/>
<gene>
    <name evidence="1" type="ORF">AVEN_258429_1</name>
</gene>
<comment type="caution">
    <text evidence="1">The sequence shown here is derived from an EMBL/GenBank/DDBJ whole genome shotgun (WGS) entry which is preliminary data.</text>
</comment>
<keyword evidence="2" id="KW-1185">Reference proteome</keyword>
<organism evidence="1 2">
    <name type="scientific">Araneus ventricosus</name>
    <name type="common">Orbweaver spider</name>
    <name type="synonym">Epeira ventricosa</name>
    <dbReference type="NCBI Taxonomy" id="182803"/>
    <lineage>
        <taxon>Eukaryota</taxon>
        <taxon>Metazoa</taxon>
        <taxon>Ecdysozoa</taxon>
        <taxon>Arthropoda</taxon>
        <taxon>Chelicerata</taxon>
        <taxon>Arachnida</taxon>
        <taxon>Araneae</taxon>
        <taxon>Araneomorphae</taxon>
        <taxon>Entelegynae</taxon>
        <taxon>Araneoidea</taxon>
        <taxon>Araneidae</taxon>
        <taxon>Araneus</taxon>
    </lineage>
</organism>
<evidence type="ECO:0000313" key="1">
    <source>
        <dbReference type="EMBL" id="GBM15885.1"/>
    </source>
</evidence>
<dbReference type="Proteomes" id="UP000499080">
    <property type="component" value="Unassembled WGS sequence"/>
</dbReference>